<evidence type="ECO:0000256" key="4">
    <source>
        <dbReference type="ARBA" id="ARBA00023136"/>
    </source>
</evidence>
<evidence type="ECO:0000256" key="5">
    <source>
        <dbReference type="SAM" id="Phobius"/>
    </source>
</evidence>
<reference evidence="6" key="1">
    <citation type="submission" date="2023-05" db="EMBL/GenBank/DDBJ databases">
        <title>Genome and transcriptome analyses reveal genes involved in the formation of fine ridges on petal epidermal cells in Hibiscus trionum.</title>
        <authorList>
            <person name="Koshimizu S."/>
            <person name="Masuda S."/>
            <person name="Ishii T."/>
            <person name="Shirasu K."/>
            <person name="Hoshino A."/>
            <person name="Arita M."/>
        </authorList>
    </citation>
    <scope>NUCLEOTIDE SEQUENCE</scope>
    <source>
        <strain evidence="6">Hamamatsu line</strain>
    </source>
</reference>
<feature type="transmembrane region" description="Helical" evidence="5">
    <location>
        <begin position="6"/>
        <end position="29"/>
    </location>
</feature>
<dbReference type="EMBL" id="BSYR01000020">
    <property type="protein sequence ID" value="GMI85520.1"/>
    <property type="molecule type" value="Genomic_DNA"/>
</dbReference>
<dbReference type="OrthoDB" id="767975at2759"/>
<organism evidence="6 7">
    <name type="scientific">Hibiscus trionum</name>
    <name type="common">Flower of an hour</name>
    <dbReference type="NCBI Taxonomy" id="183268"/>
    <lineage>
        <taxon>Eukaryota</taxon>
        <taxon>Viridiplantae</taxon>
        <taxon>Streptophyta</taxon>
        <taxon>Embryophyta</taxon>
        <taxon>Tracheophyta</taxon>
        <taxon>Spermatophyta</taxon>
        <taxon>Magnoliopsida</taxon>
        <taxon>eudicotyledons</taxon>
        <taxon>Gunneridae</taxon>
        <taxon>Pentapetalae</taxon>
        <taxon>rosids</taxon>
        <taxon>malvids</taxon>
        <taxon>Malvales</taxon>
        <taxon>Malvaceae</taxon>
        <taxon>Malvoideae</taxon>
        <taxon>Hibiscus</taxon>
    </lineage>
</organism>
<keyword evidence="7" id="KW-1185">Reference proteome</keyword>
<keyword evidence="4 5" id="KW-0472">Membrane</keyword>
<comment type="caution">
    <text evidence="6">The sequence shown here is derived from an EMBL/GenBank/DDBJ whole genome shotgun (WGS) entry which is preliminary data.</text>
</comment>
<keyword evidence="3 5" id="KW-1133">Transmembrane helix</keyword>
<feature type="transmembrane region" description="Helical" evidence="5">
    <location>
        <begin position="36"/>
        <end position="57"/>
    </location>
</feature>
<evidence type="ECO:0000256" key="3">
    <source>
        <dbReference type="ARBA" id="ARBA00022989"/>
    </source>
</evidence>
<dbReference type="GO" id="GO:0016407">
    <property type="term" value="F:acetyltransferase activity"/>
    <property type="evidence" value="ECO:0007669"/>
    <property type="project" value="TreeGrafter"/>
</dbReference>
<evidence type="ECO:0000256" key="2">
    <source>
        <dbReference type="ARBA" id="ARBA00022692"/>
    </source>
</evidence>
<proteinExistence type="predicted"/>
<comment type="subcellular location">
    <subcellularLocation>
        <location evidence="1">Membrane</location>
    </subcellularLocation>
</comment>
<dbReference type="GO" id="GO:0005794">
    <property type="term" value="C:Golgi apparatus"/>
    <property type="evidence" value="ECO:0007669"/>
    <property type="project" value="TreeGrafter"/>
</dbReference>
<accession>A0A9W7M4I2</accession>
<dbReference type="PANTHER" id="PTHR13533">
    <property type="entry name" value="N-ACETYLNEURAMINATE 9-O-ACETYLTRANSFERASE"/>
    <property type="match status" value="1"/>
</dbReference>
<sequence length="375" mass="41869">MVLMMLGAVQLGAAAAFVVVLVPMAMAGWHLSRNKMLFFSGALFISLAICVHLTPYFPSVPDFVTSVSSAVAFDHRTSCINMVNDISWQVNPRNASSHLHNNATSDLDLYEKRWDWSDSHKLKACDFQKLSKPDASDLLNGSWVVVAGDSQARLFALSLLTLVLGSESQRMDSVRADLFKRHSDYSILVDEIGMKLDFVWAPYVVNLTNLMMDFETRKSCPDVMVMGAGLWDMLHFNNASDYEFALRMLNTKVVSLLPLSTELAINEPVVGSVPIKSSSHLFWLGMPVLINGMLNTEEKREKMSDAMWHAYDQSLGDSKLLRQTGGPLLLLDSQSLTWNCGPHCTSDGMHYDRAIYEAAVQIMLNTLLIESHQRL</sequence>
<evidence type="ECO:0000256" key="1">
    <source>
        <dbReference type="ARBA" id="ARBA00004370"/>
    </source>
</evidence>
<name>A0A9W7M4I2_HIBTR</name>
<keyword evidence="2 5" id="KW-0812">Transmembrane</keyword>
<evidence type="ECO:0000313" key="7">
    <source>
        <dbReference type="Proteomes" id="UP001165190"/>
    </source>
</evidence>
<protein>
    <submittedName>
        <fullName evidence="6">ALTERED XYLOGLUCAN 9</fullName>
    </submittedName>
</protein>
<dbReference type="PANTHER" id="PTHR13533:SF31">
    <property type="entry name" value="PROTEIN ALTERED XYLOGLUCAN 9"/>
    <property type="match status" value="1"/>
</dbReference>
<dbReference type="AlphaFoldDB" id="A0A9W7M4I2"/>
<dbReference type="GO" id="GO:0016020">
    <property type="term" value="C:membrane"/>
    <property type="evidence" value="ECO:0007669"/>
    <property type="project" value="UniProtKB-SubCell"/>
</dbReference>
<dbReference type="GO" id="GO:0045492">
    <property type="term" value="P:xylan biosynthetic process"/>
    <property type="evidence" value="ECO:0007669"/>
    <property type="project" value="TreeGrafter"/>
</dbReference>
<evidence type="ECO:0000313" key="6">
    <source>
        <dbReference type="EMBL" id="GMI85520.1"/>
    </source>
</evidence>
<gene>
    <name evidence="6" type="ORF">HRI_002221300</name>
</gene>
<dbReference type="Proteomes" id="UP001165190">
    <property type="component" value="Unassembled WGS sequence"/>
</dbReference>